<name>A0AAU7ZPV7_9BACT</name>
<dbReference type="EMBL" id="CP132942">
    <property type="protein sequence ID" value="XCB32967.1"/>
    <property type="molecule type" value="Genomic_DNA"/>
</dbReference>
<dbReference type="PROSITE" id="PS51257">
    <property type="entry name" value="PROKAR_LIPOPROTEIN"/>
    <property type="match status" value="1"/>
</dbReference>
<reference evidence="1" key="2">
    <citation type="journal article" date="2024" name="Environ. Microbiol.">
        <title>Genome analysis and description of Tunturibacter gen. nov. expands the diversity of Terriglobia in tundra soils.</title>
        <authorList>
            <person name="Messyasz A."/>
            <person name="Mannisto M.K."/>
            <person name="Kerkhof L.J."/>
            <person name="Haggblom M.M."/>
        </authorList>
    </citation>
    <scope>NUCLEOTIDE SEQUENCE</scope>
    <source>
        <strain evidence="1">X5P6</strain>
    </source>
</reference>
<organism evidence="1">
    <name type="scientific">Tunturiibacter psychrotolerans</name>
    <dbReference type="NCBI Taxonomy" id="3069686"/>
    <lineage>
        <taxon>Bacteria</taxon>
        <taxon>Pseudomonadati</taxon>
        <taxon>Acidobacteriota</taxon>
        <taxon>Terriglobia</taxon>
        <taxon>Terriglobales</taxon>
        <taxon>Acidobacteriaceae</taxon>
        <taxon>Tunturiibacter</taxon>
    </lineage>
</organism>
<dbReference type="KEGG" id="tpsc:RBB77_21505"/>
<protein>
    <recommendedName>
        <fullName evidence="2">Lipoprotein</fullName>
    </recommendedName>
</protein>
<proteinExistence type="predicted"/>
<accession>A0AAU7ZPV7</accession>
<dbReference type="RefSeq" id="WP_353063809.1">
    <property type="nucleotide sequence ID" value="NZ_CP132942.1"/>
</dbReference>
<evidence type="ECO:0000313" key="1">
    <source>
        <dbReference type="EMBL" id="XCB32967.1"/>
    </source>
</evidence>
<evidence type="ECO:0008006" key="2">
    <source>
        <dbReference type="Google" id="ProtNLM"/>
    </source>
</evidence>
<sequence length="300" mass="32150">MNRTVFHACALLPIFLIAGCDSERLKQFSDLAAAGTAYAAAEAALSDQLSSTYIQADSVLLARQKDIKTQAPASALEAAIKQANTDVETYLVTLSKVDQQTKILGMYFTQMSLLADTKNSDGIVKSADGLLEQLGSIDKSLESTAIGGKVVGDSVKEFAPLVVEHFQVKALDANLQKNADEIDRALALQQAAISVMTTALTQSLSTINSYTEDEKVVGPFKSPGPLPKTWVQDRETLIRTQLDLAKSQAANDSVTKLRTAFRDVVSNKGAKVNFSDLLNTISQMAGYVSDLKTTVNPAAK</sequence>
<dbReference type="AlphaFoldDB" id="A0AAU7ZPV7"/>
<reference evidence="1" key="1">
    <citation type="submission" date="2023-08" db="EMBL/GenBank/DDBJ databases">
        <authorList>
            <person name="Messyasz A."/>
            <person name="Mannisto M.K."/>
            <person name="Kerkhof L.J."/>
            <person name="Haggblom M."/>
        </authorList>
    </citation>
    <scope>NUCLEOTIDE SEQUENCE</scope>
    <source>
        <strain evidence="1">X5P6</strain>
    </source>
</reference>
<gene>
    <name evidence="1" type="ORF">RBB77_21505</name>
</gene>